<evidence type="ECO:0000313" key="2">
    <source>
        <dbReference type="Proteomes" id="UP000094469"/>
    </source>
</evidence>
<dbReference type="RefSeq" id="WP_069640363.1">
    <property type="nucleotide sequence ID" value="NZ_JAFBEZ010000009.1"/>
</dbReference>
<evidence type="ECO:0008006" key="3">
    <source>
        <dbReference type="Google" id="ProtNLM"/>
    </source>
</evidence>
<dbReference type="Proteomes" id="UP000094469">
    <property type="component" value="Unassembled WGS sequence"/>
</dbReference>
<dbReference type="AlphaFoldDB" id="A0A1E5HBD8"/>
<organism evidence="1 2">
    <name type="scientific">Enterococcus ureilyticus</name>
    <dbReference type="NCBI Taxonomy" id="1131292"/>
    <lineage>
        <taxon>Bacteria</taxon>
        <taxon>Bacillati</taxon>
        <taxon>Bacillota</taxon>
        <taxon>Bacilli</taxon>
        <taxon>Lactobacillales</taxon>
        <taxon>Enterococcaceae</taxon>
        <taxon>Enterococcus</taxon>
    </lineage>
</organism>
<sequence>MDKKRTMADVSKQVSALEDERYTSQKKKKLWEEYQEHWAYLQREEQAILEEVAYLSQGTVAINHATQQLTYFEEEQRSFARTFDSIDEHFEQKEKEFYVREDQLTEAYYDAKKQEEATDDEI</sequence>
<accession>A0A1E5HBD8</accession>
<keyword evidence="2" id="KW-1185">Reference proteome</keyword>
<dbReference type="EMBL" id="MIKC01000023">
    <property type="protein sequence ID" value="OEG22254.1"/>
    <property type="molecule type" value="Genomic_DNA"/>
</dbReference>
<evidence type="ECO:0000313" key="1">
    <source>
        <dbReference type="EMBL" id="OEG22254.1"/>
    </source>
</evidence>
<reference evidence="2" key="1">
    <citation type="submission" date="2016-09" db="EMBL/GenBank/DDBJ databases">
        <authorList>
            <person name="Gulvik C.A."/>
        </authorList>
    </citation>
    <scope>NUCLEOTIDE SEQUENCE [LARGE SCALE GENOMIC DNA]</scope>
    <source>
        <strain evidence="2">LMG 26676</strain>
    </source>
</reference>
<proteinExistence type="predicted"/>
<dbReference type="OrthoDB" id="2339887at2"/>
<protein>
    <recommendedName>
        <fullName evidence="3">Type III secretion protein</fullName>
    </recommendedName>
</protein>
<gene>
    <name evidence="1" type="ORF">BCR24_03745</name>
</gene>
<comment type="caution">
    <text evidence="1">The sequence shown here is derived from an EMBL/GenBank/DDBJ whole genome shotgun (WGS) entry which is preliminary data.</text>
</comment>
<name>A0A1E5HBD8_9ENTE</name>
<dbReference type="STRING" id="1131292.BCR24_03745"/>